<gene>
    <name evidence="1" type="ORF">TorRG33x02_274920</name>
</gene>
<organism evidence="1 2">
    <name type="scientific">Trema orientale</name>
    <name type="common">Charcoal tree</name>
    <name type="synonym">Celtis orientalis</name>
    <dbReference type="NCBI Taxonomy" id="63057"/>
    <lineage>
        <taxon>Eukaryota</taxon>
        <taxon>Viridiplantae</taxon>
        <taxon>Streptophyta</taxon>
        <taxon>Embryophyta</taxon>
        <taxon>Tracheophyta</taxon>
        <taxon>Spermatophyta</taxon>
        <taxon>Magnoliopsida</taxon>
        <taxon>eudicotyledons</taxon>
        <taxon>Gunneridae</taxon>
        <taxon>Pentapetalae</taxon>
        <taxon>rosids</taxon>
        <taxon>fabids</taxon>
        <taxon>Rosales</taxon>
        <taxon>Cannabaceae</taxon>
        <taxon>Trema</taxon>
    </lineage>
</organism>
<accession>A0A2P5CSB6</accession>
<sequence length="132" mass="14353">MTLIALSNTDLSLSMNCLSRSSNLIKPATLSSAPKPLSPFNNFFSFKLSNSSWVLILSMYASLSKLFKASSLNFAKSFTEVTNPLAPDLSNFDASLTNTSSPYELNTTKIGILTFSRMEFSTTSIFSSSPIP</sequence>
<dbReference type="EMBL" id="JXTC01000332">
    <property type="protein sequence ID" value="PON63937.1"/>
    <property type="molecule type" value="Genomic_DNA"/>
</dbReference>
<name>A0A2P5CSB6_TREOI</name>
<evidence type="ECO:0000313" key="2">
    <source>
        <dbReference type="Proteomes" id="UP000237000"/>
    </source>
</evidence>
<proteinExistence type="predicted"/>
<dbReference type="Proteomes" id="UP000237000">
    <property type="component" value="Unassembled WGS sequence"/>
</dbReference>
<comment type="caution">
    <text evidence="1">The sequence shown here is derived from an EMBL/GenBank/DDBJ whole genome shotgun (WGS) entry which is preliminary data.</text>
</comment>
<dbReference type="InParanoid" id="A0A2P5CSB6"/>
<reference evidence="2" key="1">
    <citation type="submission" date="2016-06" db="EMBL/GenBank/DDBJ databases">
        <title>Parallel loss of symbiosis genes in relatives of nitrogen-fixing non-legume Parasponia.</title>
        <authorList>
            <person name="Van Velzen R."/>
            <person name="Holmer R."/>
            <person name="Bu F."/>
            <person name="Rutten L."/>
            <person name="Van Zeijl A."/>
            <person name="Liu W."/>
            <person name="Santuari L."/>
            <person name="Cao Q."/>
            <person name="Sharma T."/>
            <person name="Shen D."/>
            <person name="Roswanjaya Y."/>
            <person name="Wardhani T."/>
            <person name="Kalhor M.S."/>
            <person name="Jansen J."/>
            <person name="Van den Hoogen J."/>
            <person name="Gungor B."/>
            <person name="Hartog M."/>
            <person name="Hontelez J."/>
            <person name="Verver J."/>
            <person name="Yang W.-C."/>
            <person name="Schijlen E."/>
            <person name="Repin R."/>
            <person name="Schilthuizen M."/>
            <person name="Schranz E."/>
            <person name="Heidstra R."/>
            <person name="Miyata K."/>
            <person name="Fedorova E."/>
            <person name="Kohlen W."/>
            <person name="Bisseling T."/>
            <person name="Smit S."/>
            <person name="Geurts R."/>
        </authorList>
    </citation>
    <scope>NUCLEOTIDE SEQUENCE [LARGE SCALE GENOMIC DNA]</scope>
    <source>
        <strain evidence="2">cv. RG33-2</strain>
    </source>
</reference>
<evidence type="ECO:0000313" key="1">
    <source>
        <dbReference type="EMBL" id="PON63937.1"/>
    </source>
</evidence>
<protein>
    <submittedName>
        <fullName evidence="1">Uncharacterized protein</fullName>
    </submittedName>
</protein>
<dbReference type="AlphaFoldDB" id="A0A2P5CSB6"/>
<keyword evidence="2" id="KW-1185">Reference proteome</keyword>
<dbReference type="OrthoDB" id="10396819at2759"/>